<evidence type="ECO:0000256" key="5">
    <source>
        <dbReference type="ARBA" id="ARBA00022833"/>
    </source>
</evidence>
<dbReference type="eggNOG" id="COG2173">
    <property type="taxonomic scope" value="Bacteria"/>
</dbReference>
<dbReference type="RefSeq" id="WP_013515592.1">
    <property type="nucleotide sequence ID" value="NC_014844.1"/>
</dbReference>
<keyword evidence="3 9" id="KW-0479">Metal-binding</keyword>
<reference evidence="12 13" key="2">
    <citation type="journal article" date="2014" name="Genome Announc.">
        <title>Complete Genome Sequence of the Subsurface, Mesophilic Sulfate-Reducing Bacterium Desulfovibrio aespoeensis Aspo-2.</title>
        <authorList>
            <person name="Pedersen K."/>
            <person name="Bengtsson A."/>
            <person name="Edlund J."/>
            <person name="Rabe L."/>
            <person name="Hazen T."/>
            <person name="Chakraborty R."/>
            <person name="Goodwin L."/>
            <person name="Shapiro N."/>
        </authorList>
    </citation>
    <scope>NUCLEOTIDE SEQUENCE [LARGE SCALE GENOMIC DNA]</scope>
    <source>
        <strain evidence="13">ATCC 700646 / DSM 10631 / Aspo-2</strain>
    </source>
</reference>
<evidence type="ECO:0000256" key="8">
    <source>
        <dbReference type="ARBA" id="ARBA00023316"/>
    </source>
</evidence>
<evidence type="ECO:0000256" key="3">
    <source>
        <dbReference type="ARBA" id="ARBA00022723"/>
    </source>
</evidence>
<reference evidence="13" key="1">
    <citation type="submission" date="2010-12" db="EMBL/GenBank/DDBJ databases">
        <title>Complete sequence of Desulfovibrio aespoeensis Aspo-2.</title>
        <authorList>
            <consortium name="US DOE Joint Genome Institute"/>
            <person name="Lucas S."/>
            <person name="Copeland A."/>
            <person name="Lapidus A."/>
            <person name="Cheng J.-F."/>
            <person name="Goodwin L."/>
            <person name="Pitluck S."/>
            <person name="Chertkov O."/>
            <person name="Misra M."/>
            <person name="Detter J.C."/>
            <person name="Han C."/>
            <person name="Tapia R."/>
            <person name="Land M."/>
            <person name="Hauser L."/>
            <person name="Kyrpides N."/>
            <person name="Ivanova N."/>
            <person name="Ovchinnikova G."/>
            <person name="Pedersen K."/>
            <person name="Jagevall S."/>
            <person name="Hazen T."/>
            <person name="Woyke T."/>
        </authorList>
    </citation>
    <scope>NUCLEOTIDE SEQUENCE [LARGE SCALE GENOMIC DNA]</scope>
    <source>
        <strain evidence="13">ATCC 700646 / DSM 10631 / Aspo-2</strain>
    </source>
</reference>
<dbReference type="STRING" id="643562.Daes_2690"/>
<dbReference type="InterPro" id="IPR000755">
    <property type="entry name" value="A_A_dipeptidase"/>
</dbReference>
<evidence type="ECO:0000256" key="7">
    <source>
        <dbReference type="ARBA" id="ARBA00023049"/>
    </source>
</evidence>
<dbReference type="CDD" id="cd14817">
    <property type="entry name" value="D-Ala-D-Ala_dipeptidase_VanX"/>
    <property type="match status" value="1"/>
</dbReference>
<dbReference type="EC" id="3.4.13.22" evidence="9 10"/>
<accession>E6VWS4</accession>
<dbReference type="Pfam" id="PF01427">
    <property type="entry name" value="Peptidase_M15"/>
    <property type="match status" value="1"/>
</dbReference>
<feature type="signal peptide" evidence="11">
    <location>
        <begin position="1"/>
        <end position="27"/>
    </location>
</feature>
<name>E6VWS4_PSEA9</name>
<keyword evidence="4 9" id="KW-0378">Hydrolase</keyword>
<dbReference type="PANTHER" id="PTHR43126">
    <property type="entry name" value="D-ALANYL-D-ALANINE DIPEPTIDASE"/>
    <property type="match status" value="1"/>
</dbReference>
<keyword evidence="7 9" id="KW-0482">Metalloprotease</keyword>
<dbReference type="GO" id="GO:0008270">
    <property type="term" value="F:zinc ion binding"/>
    <property type="evidence" value="ECO:0007669"/>
    <property type="project" value="UniProtKB-UniRule"/>
</dbReference>
<proteinExistence type="inferred from homology"/>
<dbReference type="PANTHER" id="PTHR43126:SF1">
    <property type="entry name" value="D-ALANYL-D-ALANINE DIPEPTIDASE"/>
    <property type="match status" value="1"/>
</dbReference>
<dbReference type="Proteomes" id="UP000002191">
    <property type="component" value="Chromosome"/>
</dbReference>
<dbReference type="Gene3D" id="3.30.1380.10">
    <property type="match status" value="1"/>
</dbReference>
<keyword evidence="2 9" id="KW-0645">Protease</keyword>
<protein>
    <recommendedName>
        <fullName evidence="9 10">D-alanyl-D-alanine dipeptidase</fullName>
        <shortName evidence="9 10">D-Ala-D-Ala dipeptidase</shortName>
        <ecNumber evidence="9 10">3.4.13.22</ecNumber>
    </recommendedName>
</protein>
<comment type="similarity">
    <text evidence="9 10">Belongs to the peptidase M15D family.</text>
</comment>
<evidence type="ECO:0000313" key="13">
    <source>
        <dbReference type="Proteomes" id="UP000002191"/>
    </source>
</evidence>
<feature type="active site" description="Proton donor/acceptor" evidence="9">
    <location>
        <position position="209"/>
    </location>
</feature>
<feature type="binding site" evidence="9">
    <location>
        <position position="151"/>
    </location>
    <ligand>
        <name>Zn(2+)</name>
        <dbReference type="ChEBI" id="CHEBI:29105"/>
        <note>catalytic</note>
    </ligand>
</feature>
<keyword evidence="5 9" id="KW-0862">Zinc</keyword>
<dbReference type="KEGG" id="das:Daes_2690"/>
<gene>
    <name evidence="12" type="ordered locus">Daes_2690</name>
</gene>
<dbReference type="EMBL" id="CP002431">
    <property type="protein sequence ID" value="ADU63686.1"/>
    <property type="molecule type" value="Genomic_DNA"/>
</dbReference>
<sequence precursor="true">MTHSRNPFCSVPLALALCLLLAVPALAQLPEGFCYVADAVPGVALDVRYCTNHNFVGEPVDGYEAPRVILTVQAARALAGVQQALARFGLGLKVFDGYRPQRAVDHFVRWAADLDDTRMKAEFYPDVDKANLFRDGYIAAKSGHSRGSTVDLTIIGLTTGEALDMGTPFDFFGPASWPDSPAMPAQVRANRALLQGVMVSHGFRPLPEEWWHFTLEDEPFPGTYFDFPVR</sequence>
<feature type="binding site" evidence="9">
    <location>
        <position position="144"/>
    </location>
    <ligand>
        <name>Zn(2+)</name>
        <dbReference type="ChEBI" id="CHEBI:29105"/>
        <note>catalytic</note>
    </ligand>
</feature>
<comment type="cofactor">
    <cofactor evidence="9">
        <name>Zn(2+)</name>
        <dbReference type="ChEBI" id="CHEBI:29105"/>
    </cofactor>
    <text evidence="9">Binds 1 zinc ion per subunit.</text>
</comment>
<evidence type="ECO:0000256" key="4">
    <source>
        <dbReference type="ARBA" id="ARBA00022801"/>
    </source>
</evidence>
<dbReference type="GO" id="GO:0006508">
    <property type="term" value="P:proteolysis"/>
    <property type="evidence" value="ECO:0007669"/>
    <property type="project" value="UniProtKB-KW"/>
</dbReference>
<evidence type="ECO:0000256" key="6">
    <source>
        <dbReference type="ARBA" id="ARBA00022997"/>
    </source>
</evidence>
<feature type="site" description="Transition state stabilizer" evidence="9">
    <location>
        <position position="99"/>
    </location>
</feature>
<keyword evidence="13" id="KW-1185">Reference proteome</keyword>
<dbReference type="AlphaFoldDB" id="E6VWS4"/>
<dbReference type="PIRSF" id="PIRSF026671">
    <property type="entry name" value="AA_dipeptidase"/>
    <property type="match status" value="1"/>
</dbReference>
<dbReference type="GO" id="GO:0008237">
    <property type="term" value="F:metallopeptidase activity"/>
    <property type="evidence" value="ECO:0007669"/>
    <property type="project" value="UniProtKB-KW"/>
</dbReference>
<dbReference type="InterPro" id="IPR009045">
    <property type="entry name" value="Zn_M74/Hedgehog-like"/>
</dbReference>
<evidence type="ECO:0000256" key="11">
    <source>
        <dbReference type="SAM" id="SignalP"/>
    </source>
</evidence>
<comment type="function">
    <text evidence="9 10">Catalyzes hydrolysis of the D-alanyl-D-alanine dipeptide.</text>
</comment>
<organism evidence="12 13">
    <name type="scientific">Pseudodesulfovibrio aespoeensis (strain ATCC 700646 / DSM 10631 / Aspo-2)</name>
    <name type="common">Desulfovibrio aespoeensis</name>
    <dbReference type="NCBI Taxonomy" id="643562"/>
    <lineage>
        <taxon>Bacteria</taxon>
        <taxon>Pseudomonadati</taxon>
        <taxon>Thermodesulfobacteriota</taxon>
        <taxon>Desulfovibrionia</taxon>
        <taxon>Desulfovibrionales</taxon>
        <taxon>Desulfovibrionaceae</taxon>
    </lineage>
</organism>
<dbReference type="OrthoDB" id="9801430at2"/>
<evidence type="ECO:0000256" key="1">
    <source>
        <dbReference type="ARBA" id="ARBA00001362"/>
    </source>
</evidence>
<evidence type="ECO:0000256" key="9">
    <source>
        <dbReference type="HAMAP-Rule" id="MF_01924"/>
    </source>
</evidence>
<evidence type="ECO:0000313" key="12">
    <source>
        <dbReference type="EMBL" id="ADU63686.1"/>
    </source>
</evidence>
<dbReference type="GO" id="GO:0160237">
    <property type="term" value="F:D-Ala-D-Ala dipeptidase activity"/>
    <property type="evidence" value="ECO:0007669"/>
    <property type="project" value="UniProtKB-EC"/>
</dbReference>
<feature type="chain" id="PRO_5003211410" description="D-alanyl-D-alanine dipeptidase" evidence="11">
    <location>
        <begin position="28"/>
        <end position="230"/>
    </location>
</feature>
<keyword evidence="8 10" id="KW-0961">Cell wall biogenesis/degradation</keyword>
<feature type="binding site" evidence="9">
    <location>
        <position position="212"/>
    </location>
    <ligand>
        <name>Zn(2+)</name>
        <dbReference type="ChEBI" id="CHEBI:29105"/>
        <note>catalytic</note>
    </ligand>
</feature>
<evidence type="ECO:0000256" key="10">
    <source>
        <dbReference type="PIRNR" id="PIRNR026671"/>
    </source>
</evidence>
<dbReference type="GO" id="GO:0071555">
    <property type="term" value="P:cell wall organization"/>
    <property type="evidence" value="ECO:0007669"/>
    <property type="project" value="UniProtKB-KW"/>
</dbReference>
<dbReference type="SUPFAM" id="SSF55166">
    <property type="entry name" value="Hedgehog/DD-peptidase"/>
    <property type="match status" value="1"/>
</dbReference>
<keyword evidence="6 9" id="KW-0224">Dipeptidase</keyword>
<evidence type="ECO:0000256" key="2">
    <source>
        <dbReference type="ARBA" id="ARBA00022670"/>
    </source>
</evidence>
<dbReference type="HAMAP" id="MF_01924">
    <property type="entry name" value="A_A_dipeptidase"/>
    <property type="match status" value="1"/>
</dbReference>
<dbReference type="HOGENOM" id="CLU_060744_0_1_7"/>
<comment type="catalytic activity">
    <reaction evidence="1 9 10">
        <text>D-alanyl-D-alanine + H2O = 2 D-alanine</text>
        <dbReference type="Rhea" id="RHEA:20661"/>
        <dbReference type="ChEBI" id="CHEBI:15377"/>
        <dbReference type="ChEBI" id="CHEBI:57416"/>
        <dbReference type="ChEBI" id="CHEBI:57822"/>
        <dbReference type="EC" id="3.4.13.22"/>
    </reaction>
</comment>
<keyword evidence="11" id="KW-0732">Signal</keyword>